<keyword evidence="3" id="KW-1185">Reference proteome</keyword>
<feature type="chain" id="PRO_5006616668" description="Secreted protein" evidence="1">
    <location>
        <begin position="24"/>
        <end position="123"/>
    </location>
</feature>
<evidence type="ECO:0000313" key="2">
    <source>
        <dbReference type="EMBL" id="BAT76546.1"/>
    </source>
</evidence>
<name>A0A0S3R7A5_PHAAN</name>
<feature type="signal peptide" evidence="1">
    <location>
        <begin position="1"/>
        <end position="23"/>
    </location>
</feature>
<evidence type="ECO:0000256" key="1">
    <source>
        <dbReference type="SAM" id="SignalP"/>
    </source>
</evidence>
<accession>A0A0S3R7A5</accession>
<gene>
    <name evidence="2" type="primary">Vigan.01G456500</name>
    <name evidence="2" type="ORF">VIGAN_01456500</name>
</gene>
<proteinExistence type="predicted"/>
<evidence type="ECO:0008006" key="4">
    <source>
        <dbReference type="Google" id="ProtNLM"/>
    </source>
</evidence>
<organism evidence="2 3">
    <name type="scientific">Vigna angularis var. angularis</name>
    <dbReference type="NCBI Taxonomy" id="157739"/>
    <lineage>
        <taxon>Eukaryota</taxon>
        <taxon>Viridiplantae</taxon>
        <taxon>Streptophyta</taxon>
        <taxon>Embryophyta</taxon>
        <taxon>Tracheophyta</taxon>
        <taxon>Spermatophyta</taxon>
        <taxon>Magnoliopsida</taxon>
        <taxon>eudicotyledons</taxon>
        <taxon>Gunneridae</taxon>
        <taxon>Pentapetalae</taxon>
        <taxon>rosids</taxon>
        <taxon>fabids</taxon>
        <taxon>Fabales</taxon>
        <taxon>Fabaceae</taxon>
        <taxon>Papilionoideae</taxon>
        <taxon>50 kb inversion clade</taxon>
        <taxon>NPAAA clade</taxon>
        <taxon>indigoferoid/millettioid clade</taxon>
        <taxon>Phaseoleae</taxon>
        <taxon>Vigna</taxon>
    </lineage>
</organism>
<evidence type="ECO:0000313" key="3">
    <source>
        <dbReference type="Proteomes" id="UP000291084"/>
    </source>
</evidence>
<keyword evidence="1" id="KW-0732">Signal</keyword>
<reference evidence="2 3" key="1">
    <citation type="journal article" date="2015" name="Sci. Rep.">
        <title>The power of single molecule real-time sequencing technology in the de novo assembly of a eukaryotic genome.</title>
        <authorList>
            <person name="Sakai H."/>
            <person name="Naito K."/>
            <person name="Ogiso-Tanaka E."/>
            <person name="Takahashi Y."/>
            <person name="Iseki K."/>
            <person name="Muto C."/>
            <person name="Satou K."/>
            <person name="Teruya K."/>
            <person name="Shiroma A."/>
            <person name="Shimoji M."/>
            <person name="Hirano T."/>
            <person name="Itoh T."/>
            <person name="Kaga A."/>
            <person name="Tomooka N."/>
        </authorList>
    </citation>
    <scope>NUCLEOTIDE SEQUENCE [LARGE SCALE GENOMIC DNA]</scope>
    <source>
        <strain evidence="3">cv. Shumari</strain>
    </source>
</reference>
<dbReference type="Proteomes" id="UP000291084">
    <property type="component" value="Chromosome 1"/>
</dbReference>
<sequence length="123" mass="13952">MVCRLYFFINFARWWCFVPNFDAISCICLKVYSSIVRSLTFWGCVVSAGIEGKAGCTRSTKKCSKKKTVDPDIKAVFVDSNIFKWKGSYQVGVPLRLFTRGASSSLLSLFWSSILYSHLESCF</sequence>
<dbReference type="AlphaFoldDB" id="A0A0S3R7A5"/>
<dbReference type="EMBL" id="AP015034">
    <property type="protein sequence ID" value="BAT76546.1"/>
    <property type="molecule type" value="Genomic_DNA"/>
</dbReference>
<protein>
    <recommendedName>
        <fullName evidence="4">Secreted protein</fullName>
    </recommendedName>
</protein>